<name>A0ABW2C5H7_9PSEU</name>
<keyword evidence="2" id="KW-0378">Hydrolase</keyword>
<accession>A0ABW2C5H7</accession>
<reference evidence="3" key="1">
    <citation type="journal article" date="2019" name="Int. J. Syst. Evol. Microbiol.">
        <title>The Global Catalogue of Microorganisms (GCM) 10K type strain sequencing project: providing services to taxonomists for standard genome sequencing and annotation.</title>
        <authorList>
            <consortium name="The Broad Institute Genomics Platform"/>
            <consortium name="The Broad Institute Genome Sequencing Center for Infectious Disease"/>
            <person name="Wu L."/>
            <person name="Ma J."/>
        </authorList>
    </citation>
    <scope>NUCLEOTIDE SEQUENCE [LARGE SCALE GENOMIC DNA]</scope>
    <source>
        <strain evidence="3">KCTC 32255</strain>
    </source>
</reference>
<dbReference type="InterPro" id="IPR017853">
    <property type="entry name" value="GH"/>
</dbReference>
<organism evidence="2 3">
    <name type="scientific">Haloechinothrix salitolerans</name>
    <dbReference type="NCBI Taxonomy" id="926830"/>
    <lineage>
        <taxon>Bacteria</taxon>
        <taxon>Bacillati</taxon>
        <taxon>Actinomycetota</taxon>
        <taxon>Actinomycetes</taxon>
        <taxon>Pseudonocardiales</taxon>
        <taxon>Pseudonocardiaceae</taxon>
        <taxon>Haloechinothrix</taxon>
    </lineage>
</organism>
<dbReference type="InterPro" id="IPR013783">
    <property type="entry name" value="Ig-like_fold"/>
</dbReference>
<evidence type="ECO:0000313" key="3">
    <source>
        <dbReference type="Proteomes" id="UP001596337"/>
    </source>
</evidence>
<evidence type="ECO:0000313" key="2">
    <source>
        <dbReference type="EMBL" id="MFC6870323.1"/>
    </source>
</evidence>
<keyword evidence="3" id="KW-1185">Reference proteome</keyword>
<protein>
    <submittedName>
        <fullName evidence="2">Glycoside hydrolase</fullName>
    </submittedName>
</protein>
<dbReference type="RefSeq" id="WP_345395425.1">
    <property type="nucleotide sequence ID" value="NZ_BAABLA010000023.1"/>
</dbReference>
<dbReference type="Pfam" id="PF13200">
    <property type="entry name" value="DUF4015"/>
    <property type="match status" value="1"/>
</dbReference>
<dbReference type="SUPFAM" id="SSF51445">
    <property type="entry name" value="(Trans)glycosidases"/>
    <property type="match status" value="1"/>
</dbReference>
<dbReference type="Gene3D" id="2.60.40.10">
    <property type="entry name" value="Immunoglobulins"/>
    <property type="match status" value="1"/>
</dbReference>
<dbReference type="EMBL" id="JBHSXX010000001">
    <property type="protein sequence ID" value="MFC6870323.1"/>
    <property type="molecule type" value="Genomic_DNA"/>
</dbReference>
<sequence>MTSEQPTLDVSGLPAGVIGAAALSDVEIRVETGGQDPSPMTLTLDGEPVRGSVVGSAMVYRPRQLSDGEHVIAAELPASGILGFLKSSRTGTRTFTVDATPPTLEIDELPAATSYRDGVAVTGQTDGADRLTIDGEDVTLGQDGKFEADLPYVPTDAKVVATDAAGNETSKTISGSVTTPRIRAVHVTAHAWAHDGLRGGVLDMARRGLINAVQLDIKDEDGIVGYDSKVGLAKRSGANAGIYDARKAIKKLHRMDIRVVGRIVAFRDPTLAEWAWRNGHRDWVIQHPGGQPYSSKYGPIAFTNFANKKVRQYNIDLATEAAELGFDGIMYDYIRRPDGDLAGMAFPGLKTKPHVSVARFLRESREPVRSAGAHLSAAVFGIAATRPHEIAQDIPMMAEHVDYLAPMVYPSHWNKGEYNVANPNSQPYPIVRRSLKDFKKQVRGTGAKIIPWLQDFSLGVTYGDAQVAAQISGAADAGIDSFFLWSPSVRYHSGALR</sequence>
<dbReference type="Gene3D" id="3.20.20.80">
    <property type="entry name" value="Glycosidases"/>
    <property type="match status" value="2"/>
</dbReference>
<feature type="domain" description="DUF4015" evidence="1">
    <location>
        <begin position="184"/>
        <end position="491"/>
    </location>
</feature>
<dbReference type="GO" id="GO:0016787">
    <property type="term" value="F:hydrolase activity"/>
    <property type="evidence" value="ECO:0007669"/>
    <property type="project" value="UniProtKB-KW"/>
</dbReference>
<gene>
    <name evidence="2" type="ORF">ACFQGD_24600</name>
</gene>
<dbReference type="InterPro" id="IPR025275">
    <property type="entry name" value="DUF4015"/>
</dbReference>
<comment type="caution">
    <text evidence="2">The sequence shown here is derived from an EMBL/GenBank/DDBJ whole genome shotgun (WGS) entry which is preliminary data.</text>
</comment>
<proteinExistence type="predicted"/>
<dbReference type="Proteomes" id="UP001596337">
    <property type="component" value="Unassembled WGS sequence"/>
</dbReference>
<evidence type="ECO:0000259" key="1">
    <source>
        <dbReference type="Pfam" id="PF13200"/>
    </source>
</evidence>